<dbReference type="AlphaFoldDB" id="A0A383F7F0"/>
<sequence length="22" mass="2549">KGQIIFLKQIRIDCKTIGDMID</sequence>
<proteinExistence type="predicted"/>
<dbReference type="EMBL" id="UINC01232085">
    <property type="protein sequence ID" value="SVE64901.1"/>
    <property type="molecule type" value="Genomic_DNA"/>
</dbReference>
<name>A0A383F7F0_9ZZZZ</name>
<organism evidence="1">
    <name type="scientific">marine metagenome</name>
    <dbReference type="NCBI Taxonomy" id="408172"/>
    <lineage>
        <taxon>unclassified sequences</taxon>
        <taxon>metagenomes</taxon>
        <taxon>ecological metagenomes</taxon>
    </lineage>
</organism>
<evidence type="ECO:0000313" key="1">
    <source>
        <dbReference type="EMBL" id="SVE64901.1"/>
    </source>
</evidence>
<feature type="non-terminal residue" evidence="1">
    <location>
        <position position="1"/>
    </location>
</feature>
<gene>
    <name evidence="1" type="ORF">METZ01_LOCUS517755</name>
</gene>
<accession>A0A383F7F0</accession>
<protein>
    <submittedName>
        <fullName evidence="1">Uncharacterized protein</fullName>
    </submittedName>
</protein>
<reference evidence="1" key="1">
    <citation type="submission" date="2018-05" db="EMBL/GenBank/DDBJ databases">
        <authorList>
            <person name="Lanie J.A."/>
            <person name="Ng W.-L."/>
            <person name="Kazmierczak K.M."/>
            <person name="Andrzejewski T.M."/>
            <person name="Davidsen T.M."/>
            <person name="Wayne K.J."/>
            <person name="Tettelin H."/>
            <person name="Glass J.I."/>
            <person name="Rusch D."/>
            <person name="Podicherti R."/>
            <person name="Tsui H.-C.T."/>
            <person name="Winkler M.E."/>
        </authorList>
    </citation>
    <scope>NUCLEOTIDE SEQUENCE</scope>
</reference>